<feature type="transmembrane region" description="Helical" evidence="4">
    <location>
        <begin position="1335"/>
        <end position="1362"/>
    </location>
</feature>
<dbReference type="Gene3D" id="3.40.50.1820">
    <property type="entry name" value="alpha/beta hydrolase"/>
    <property type="match status" value="1"/>
</dbReference>
<sequence length="1584" mass="179816">MQIKIQLNSDCTSKISENVVQKILAASNSRQNETDHDWMYIQVSSTSYCKIVNSHNYHHHHGHQWSLCSVDKLKLNFIYLFVRIFLLDNDWWPFYSRLLQLIHMSNNRQYHQQCERFQSPAATDIVTIFYKYSHHQSSLSSSTMYGGASNKNLMINKSFISFLHLKTTSTFYMKFYKILLNLFYGHFNSQMLFHYLWYQQQHLAAFNLDNSVNEFCDLSTNSENLLFIINENDNNNVKCIKNNNNNNNKNIIYVKHGIEYHRYVVKSTTSSLTTEKLRNGLRTLNFFYGILLIQRHLLLCNNYEFSNNQCERINNLIMRHQILRQLLAHNQIVLYITSICHYSLTLKFYTTDRSTLSIENGIAAITTSSNHKLKMSQDDNDKCYHQQHRNSRHNEEENEKFSNYFQHFPHRPVFRSNDSVKSHLNAILFLIILCIPLLTTAAASSVHNLKYSTNVVKTKYGPIRGIVMRQNPTVEGYLGVPYATPPLGSLRYMPPVTPSTWKNTRLADHFAPVCPQTVPVTDTGMEALLEMPRGRLAQLRRMKPLLANYSEDCLYLNMYVPREDESGASIDKPMATLVYIHGESYEWNSGNLYDGTVLAAHSNIIVVTINFRLGILGFLKTGTKASSQGNFGLMDLVAGLHWLRENLPAFNGNPNMVTLMGHGHGAALANILIVSPVASDLIHRTILISGSALSPWAIQRDPLTIKKKVATDTGCHGDLLDDDIAPCLRKKSISDLLAIKLDPPRFLPGFAPFVDGTVIVNPAITPITPITIPMGAAIAGPAGIELADFPTRQLLFAVTSIESYLDFSAQDLEFGFNETRRDRILRTYVRNAYHFHLNEIFSALKNEYTYWEQPPRNQLGSRDAALELLSDGHTVAPLVRLGYLHSLRGGKSYFMQFKHRTSERDFPQRFGTVRGEDVPFCFGLPMTPLFSYNYTQQDIQTSRILIHYLANFIKTGNPNGDATPSNKHSIEMDSLKRLGSTSHLVESLPAPSSLQSSSDLLMSSQLLHQQEPNHENQHHIDMLNISSAISRNVNIDNDIRSGSVGTSIIEKGNVDNDKIVLESIQSQQHQTQFIYHALSSTTNRHRRSLTGGIGSSDFKQHLMKRYIVKRNFPNNQLSKSTDDMNEDDSNEIELDGIDDGENDDYVKGEDEEEEESDGENNKNGQHDRLDDDNNESDLVKSKMDVPYWDAYDTVNQLFLEMNMKPAIKNHYRGHKLSMWLSLIPQIHSPGDSPDLSMRHHHFIEENPQFYDGKVRLQRLERPTVIKISAPLTTATPKHKTEKTPSPLMPSMTTECPSNTTIVPTLAATRPHQNQDNNSNNSLFRRLTSNSQYQSYATALTVTIAVGCFLLLLNVFIFAAIYYQREKRATYTKKKEELTEAEHHHSSSSPSLERYQQKGSRKSSLQSVSGTTFGEYSCYDEKIRCKEKRALVDLCTVELPMQKYKYSPPCGSTTGSIRRSITPENYGHKHTMMDSTTQDSYTILPTYSTPQINDSNNLVTYRSVIVPKAELCNQATQADSPPRVHDASTIVDENDQDLNPIDNLPVDIPPPPRSSLQSGILRQGSNAPTTPGTAKKRVQIQEISV</sequence>
<accession>A0A9N9WJJ0</accession>
<feature type="region of interest" description="Disordered" evidence="3">
    <location>
        <begin position="1375"/>
        <end position="1407"/>
    </location>
</feature>
<evidence type="ECO:0000256" key="2">
    <source>
        <dbReference type="ARBA" id="ARBA00023180"/>
    </source>
</evidence>
<feature type="compositionally biased region" description="Basic and acidic residues" evidence="3">
    <location>
        <begin position="1164"/>
        <end position="1177"/>
    </location>
</feature>
<feature type="region of interest" description="Disordered" evidence="3">
    <location>
        <begin position="1275"/>
        <end position="1295"/>
    </location>
</feature>
<evidence type="ECO:0000313" key="7">
    <source>
        <dbReference type="Proteomes" id="UP001153620"/>
    </source>
</evidence>
<dbReference type="SUPFAM" id="SSF53474">
    <property type="entry name" value="alpha/beta-Hydrolases"/>
    <property type="match status" value="1"/>
</dbReference>
<keyword evidence="7" id="KW-1185">Reference proteome</keyword>
<gene>
    <name evidence="6" type="ORF">CHIRRI_LOCUS822</name>
</gene>
<keyword evidence="4" id="KW-0472">Membrane</keyword>
<dbReference type="Pfam" id="PF00135">
    <property type="entry name" value="COesterase"/>
    <property type="match status" value="1"/>
</dbReference>
<keyword evidence="4" id="KW-1133">Transmembrane helix</keyword>
<evidence type="ECO:0000259" key="5">
    <source>
        <dbReference type="Pfam" id="PF00135"/>
    </source>
</evidence>
<evidence type="ECO:0000256" key="4">
    <source>
        <dbReference type="SAM" id="Phobius"/>
    </source>
</evidence>
<dbReference type="InterPro" id="IPR002018">
    <property type="entry name" value="CarbesteraseB"/>
</dbReference>
<evidence type="ECO:0000256" key="3">
    <source>
        <dbReference type="SAM" id="MobiDB-lite"/>
    </source>
</evidence>
<name>A0A9N9WJJ0_9DIPT</name>
<dbReference type="Proteomes" id="UP001153620">
    <property type="component" value="Chromosome 1"/>
</dbReference>
<dbReference type="EMBL" id="OU895877">
    <property type="protein sequence ID" value="CAG9797835.1"/>
    <property type="molecule type" value="Genomic_DNA"/>
</dbReference>
<feature type="domain" description="Carboxylesterase type B" evidence="5">
    <location>
        <begin position="453"/>
        <end position="962"/>
    </location>
</feature>
<feature type="compositionally biased region" description="Acidic residues" evidence="3">
    <location>
        <begin position="1123"/>
        <end position="1158"/>
    </location>
</feature>
<evidence type="ECO:0000313" key="6">
    <source>
        <dbReference type="EMBL" id="CAG9797835.1"/>
    </source>
</evidence>
<feature type="region of interest" description="Disordered" evidence="3">
    <location>
        <begin position="1113"/>
        <end position="1177"/>
    </location>
</feature>
<keyword evidence="2" id="KW-0325">Glycoprotein</keyword>
<dbReference type="PANTHER" id="PTHR43903">
    <property type="entry name" value="NEUROLIGIN"/>
    <property type="match status" value="1"/>
</dbReference>
<reference evidence="6" key="1">
    <citation type="submission" date="2022-01" db="EMBL/GenBank/DDBJ databases">
        <authorList>
            <person name="King R."/>
        </authorList>
    </citation>
    <scope>NUCLEOTIDE SEQUENCE</scope>
</reference>
<organism evidence="6 7">
    <name type="scientific">Chironomus riparius</name>
    <dbReference type="NCBI Taxonomy" id="315576"/>
    <lineage>
        <taxon>Eukaryota</taxon>
        <taxon>Metazoa</taxon>
        <taxon>Ecdysozoa</taxon>
        <taxon>Arthropoda</taxon>
        <taxon>Hexapoda</taxon>
        <taxon>Insecta</taxon>
        <taxon>Pterygota</taxon>
        <taxon>Neoptera</taxon>
        <taxon>Endopterygota</taxon>
        <taxon>Diptera</taxon>
        <taxon>Nematocera</taxon>
        <taxon>Chironomoidea</taxon>
        <taxon>Chironomidae</taxon>
        <taxon>Chironominae</taxon>
        <taxon>Chironomus</taxon>
    </lineage>
</organism>
<keyword evidence="4" id="KW-0812">Transmembrane</keyword>
<protein>
    <recommendedName>
        <fullName evidence="5">Carboxylesterase type B domain-containing protein</fullName>
    </recommendedName>
</protein>
<feature type="region of interest" description="Disordered" evidence="3">
    <location>
        <begin position="1548"/>
        <end position="1584"/>
    </location>
</feature>
<comment type="similarity">
    <text evidence="1">Belongs to the type-B carboxylesterase/lipase family.</text>
</comment>
<proteinExistence type="inferred from homology"/>
<dbReference type="InterPro" id="IPR029058">
    <property type="entry name" value="AB_hydrolase_fold"/>
</dbReference>
<feature type="compositionally biased region" description="Polar residues" evidence="3">
    <location>
        <begin position="1553"/>
        <end position="1571"/>
    </location>
</feature>
<feature type="compositionally biased region" description="Basic and acidic residues" evidence="3">
    <location>
        <begin position="1375"/>
        <end position="1384"/>
    </location>
</feature>
<evidence type="ECO:0000256" key="1">
    <source>
        <dbReference type="ARBA" id="ARBA00005964"/>
    </source>
</evidence>
<reference evidence="6" key="2">
    <citation type="submission" date="2022-10" db="EMBL/GenBank/DDBJ databases">
        <authorList>
            <consortium name="ENA_rothamsted_submissions"/>
            <consortium name="culmorum"/>
            <person name="King R."/>
        </authorList>
    </citation>
    <scope>NUCLEOTIDE SEQUENCE</scope>
</reference>
<dbReference type="OrthoDB" id="3200163at2759"/>
<dbReference type="InterPro" id="IPR051093">
    <property type="entry name" value="Neuroligin/BSAL"/>
</dbReference>